<dbReference type="VEuPathDB" id="FungiDB:UREG_04134"/>
<organism evidence="2 3">
    <name type="scientific">Uncinocarpus reesii (strain UAMH 1704)</name>
    <dbReference type="NCBI Taxonomy" id="336963"/>
    <lineage>
        <taxon>Eukaryota</taxon>
        <taxon>Fungi</taxon>
        <taxon>Dikarya</taxon>
        <taxon>Ascomycota</taxon>
        <taxon>Pezizomycotina</taxon>
        <taxon>Eurotiomycetes</taxon>
        <taxon>Eurotiomycetidae</taxon>
        <taxon>Onygenales</taxon>
        <taxon>Onygenaceae</taxon>
        <taxon>Uncinocarpus</taxon>
    </lineage>
</organism>
<reference evidence="3" key="1">
    <citation type="journal article" date="2009" name="Genome Res.">
        <title>Comparative genomic analyses of the human fungal pathogens Coccidioides and their relatives.</title>
        <authorList>
            <person name="Sharpton T.J."/>
            <person name="Stajich J.E."/>
            <person name="Rounsley S.D."/>
            <person name="Gardner M.J."/>
            <person name="Wortman J.R."/>
            <person name="Jordar V.S."/>
            <person name="Maiti R."/>
            <person name="Kodira C.D."/>
            <person name="Neafsey D.E."/>
            <person name="Zeng Q."/>
            <person name="Hung C.-Y."/>
            <person name="McMahan C."/>
            <person name="Muszewska A."/>
            <person name="Grynberg M."/>
            <person name="Mandel M.A."/>
            <person name="Kellner E.M."/>
            <person name="Barker B.M."/>
            <person name="Galgiani J.N."/>
            <person name="Orbach M.J."/>
            <person name="Kirkland T.N."/>
            <person name="Cole G.T."/>
            <person name="Henn M.R."/>
            <person name="Birren B.W."/>
            <person name="Taylor J.W."/>
        </authorList>
    </citation>
    <scope>NUCLEOTIDE SEQUENCE [LARGE SCALE GENOMIC DNA]</scope>
    <source>
        <strain evidence="3">UAMH 1704</strain>
    </source>
</reference>
<evidence type="ECO:0000256" key="1">
    <source>
        <dbReference type="SAM" id="MobiDB-lite"/>
    </source>
</evidence>
<evidence type="ECO:0000313" key="3">
    <source>
        <dbReference type="Proteomes" id="UP000002058"/>
    </source>
</evidence>
<evidence type="ECO:0000313" key="2">
    <source>
        <dbReference type="EMBL" id="EEP79288.1"/>
    </source>
</evidence>
<dbReference type="eggNOG" id="ENOG502SZEC">
    <property type="taxonomic scope" value="Eukaryota"/>
</dbReference>
<dbReference type="RefSeq" id="XP_002544617.1">
    <property type="nucleotide sequence ID" value="XM_002544571.1"/>
</dbReference>
<feature type="compositionally biased region" description="Low complexity" evidence="1">
    <location>
        <begin position="62"/>
        <end position="115"/>
    </location>
</feature>
<keyword evidence="3" id="KW-1185">Reference proteome</keyword>
<sequence>MGITWDKAAIERIIAALLASHPGFTPDYRAMAVYFGQGATYDSIQYRFREYRKMAEAMTEGSPTSSRRGPNTPRTPRTTTSTTTTTPRTNTRGGVAKPAAKATPKTPSKHATPSKMRGGASAGDSIILDDDDDLFVKAEPSTLSRNPGLKIEQGSQHGFGIFSIKQEGESTETTTTIARAQESRQARAETVVDSQHGSTNIDDLFEDFEEVV</sequence>
<proteinExistence type="predicted"/>
<protein>
    <submittedName>
        <fullName evidence="2">Uncharacterized protein</fullName>
    </submittedName>
</protein>
<dbReference type="KEGG" id="ure:UREG_04134"/>
<name>C4JMS6_UNCRE</name>
<dbReference type="InParanoid" id="C4JMS6"/>
<dbReference type="EMBL" id="CH476616">
    <property type="protein sequence ID" value="EEP79288.1"/>
    <property type="molecule type" value="Genomic_DNA"/>
</dbReference>
<gene>
    <name evidence="2" type="ORF">UREG_04134</name>
</gene>
<feature type="region of interest" description="Disordered" evidence="1">
    <location>
        <begin position="57"/>
        <end position="127"/>
    </location>
</feature>
<dbReference type="HOGENOM" id="CLU_1234901_0_0_1"/>
<dbReference type="AlphaFoldDB" id="C4JMS6"/>
<dbReference type="OrthoDB" id="4828117at2759"/>
<dbReference type="Proteomes" id="UP000002058">
    <property type="component" value="Unassembled WGS sequence"/>
</dbReference>
<accession>C4JMS6</accession>
<dbReference type="GeneID" id="8444838"/>